<accession>A0A2S7K9F4</accession>
<gene>
    <name evidence="4" type="ORF">CW354_04030</name>
</gene>
<evidence type="ECO:0000259" key="3">
    <source>
        <dbReference type="Pfam" id="PF10988"/>
    </source>
</evidence>
<evidence type="ECO:0000313" key="4">
    <source>
        <dbReference type="EMBL" id="PQA89122.1"/>
    </source>
</evidence>
<dbReference type="Gene3D" id="2.160.20.120">
    <property type="match status" value="1"/>
</dbReference>
<feature type="signal peptide" evidence="2">
    <location>
        <begin position="1"/>
        <end position="22"/>
    </location>
</feature>
<dbReference type="OrthoDB" id="7841570at2"/>
<dbReference type="AlphaFoldDB" id="A0A2S7K9F4"/>
<dbReference type="InterPro" id="IPR021255">
    <property type="entry name" value="DUF2807"/>
</dbReference>
<feature type="chain" id="PRO_5015660109" description="Putative auto-transporter adhesin head GIN domain-containing protein" evidence="2">
    <location>
        <begin position="23"/>
        <end position="213"/>
    </location>
</feature>
<sequence length="213" mass="21826">MKKTVIASACAASVLAVTAAHAETRNYDFSGFTMVDASAGVDVEITVGDNYAIRAEGDAEALERLRIELDGDALEVGRKSNRGLFSFGRRHQSTVYITMPSLEGVDVSSGADIVATGIDAGEFKVSVSSGADAELSGECGMLKADGSSGADLEAEDLKCADAIADVSSGADLTIYASQSLEADASSGGDITVYGGPQKTNVDESSGGDVHIRD</sequence>
<comment type="caution">
    <text evidence="4">The sequence shown here is derived from an EMBL/GenBank/DDBJ whole genome shotgun (WGS) entry which is preliminary data.</text>
</comment>
<keyword evidence="5" id="KW-1185">Reference proteome</keyword>
<dbReference type="EMBL" id="PJCH01000003">
    <property type="protein sequence ID" value="PQA89122.1"/>
    <property type="molecule type" value="Genomic_DNA"/>
</dbReference>
<protein>
    <recommendedName>
        <fullName evidence="3">Putative auto-transporter adhesin head GIN domain-containing protein</fullName>
    </recommendedName>
</protein>
<feature type="region of interest" description="Disordered" evidence="1">
    <location>
        <begin position="182"/>
        <end position="213"/>
    </location>
</feature>
<dbReference type="RefSeq" id="WP_104828760.1">
    <property type="nucleotide sequence ID" value="NZ_PJCH01000003.1"/>
</dbReference>
<feature type="domain" description="Putative auto-transporter adhesin head GIN" evidence="3">
    <location>
        <begin position="32"/>
        <end position="196"/>
    </location>
</feature>
<organism evidence="4 5">
    <name type="scientific">Hyphococcus luteus</name>
    <dbReference type="NCBI Taxonomy" id="2058213"/>
    <lineage>
        <taxon>Bacteria</taxon>
        <taxon>Pseudomonadati</taxon>
        <taxon>Pseudomonadota</taxon>
        <taxon>Alphaproteobacteria</taxon>
        <taxon>Parvularculales</taxon>
        <taxon>Parvularculaceae</taxon>
        <taxon>Hyphococcus</taxon>
    </lineage>
</organism>
<proteinExistence type="predicted"/>
<evidence type="ECO:0000256" key="1">
    <source>
        <dbReference type="SAM" id="MobiDB-lite"/>
    </source>
</evidence>
<dbReference type="Pfam" id="PF10988">
    <property type="entry name" value="DUF2807"/>
    <property type="match status" value="1"/>
</dbReference>
<keyword evidence="2" id="KW-0732">Signal</keyword>
<evidence type="ECO:0000256" key="2">
    <source>
        <dbReference type="SAM" id="SignalP"/>
    </source>
</evidence>
<reference evidence="4 5" key="1">
    <citation type="submission" date="2017-12" db="EMBL/GenBank/DDBJ databases">
        <authorList>
            <person name="Hurst M.R.H."/>
        </authorList>
    </citation>
    <scope>NUCLEOTIDE SEQUENCE [LARGE SCALE GENOMIC DNA]</scope>
    <source>
        <strain evidence="4 5">SY-3-19</strain>
    </source>
</reference>
<evidence type="ECO:0000313" key="5">
    <source>
        <dbReference type="Proteomes" id="UP000239504"/>
    </source>
</evidence>
<name>A0A2S7K9F4_9PROT</name>
<dbReference type="Proteomes" id="UP000239504">
    <property type="component" value="Unassembled WGS sequence"/>
</dbReference>